<proteinExistence type="predicted"/>
<sequence length="145" mass="15316">MSGYYFAWACCLALVVFLVVLLRRRRLREKYALTWIVVALGVCVLGAFPGVIENIATAVGVVTPSNLLFAMALILLLAVCIQLSVEITGLEEETRTLAEELALLRFDVETLQGSNAPEGTSTAPDGATTTPDGPTGSSGGSRRGA</sequence>
<keyword evidence="2" id="KW-1133">Transmembrane helix</keyword>
<keyword evidence="4" id="KW-1185">Reference proteome</keyword>
<dbReference type="Proteomes" id="UP001304340">
    <property type="component" value="Chromosome"/>
</dbReference>
<evidence type="ECO:0000313" key="3">
    <source>
        <dbReference type="EMBL" id="WPF83227.1"/>
    </source>
</evidence>
<feature type="compositionally biased region" description="Low complexity" evidence="1">
    <location>
        <begin position="119"/>
        <end position="135"/>
    </location>
</feature>
<dbReference type="AlphaFoldDB" id="A0AAF0Z8S7"/>
<feature type="transmembrane region" description="Helical" evidence="2">
    <location>
        <begin position="31"/>
        <end position="52"/>
    </location>
</feature>
<feature type="transmembrane region" description="Helical" evidence="2">
    <location>
        <begin position="6"/>
        <end position="22"/>
    </location>
</feature>
<feature type="compositionally biased region" description="Gly residues" evidence="1">
    <location>
        <begin position="136"/>
        <end position="145"/>
    </location>
</feature>
<organism evidence="3 4">
    <name type="scientific">Sanguibacter biliveldensis</name>
    <dbReference type="NCBI Taxonomy" id="3030830"/>
    <lineage>
        <taxon>Bacteria</taxon>
        <taxon>Bacillati</taxon>
        <taxon>Actinomycetota</taxon>
        <taxon>Actinomycetes</taxon>
        <taxon>Micrococcales</taxon>
        <taxon>Sanguibacteraceae</taxon>
        <taxon>Sanguibacter</taxon>
    </lineage>
</organism>
<evidence type="ECO:0000256" key="2">
    <source>
        <dbReference type="SAM" id="Phobius"/>
    </source>
</evidence>
<dbReference type="RefSeq" id="WP_319159324.1">
    <property type="nucleotide sequence ID" value="NZ_CP138359.1"/>
</dbReference>
<gene>
    <name evidence="3" type="ORF">SANBI_000883</name>
</gene>
<dbReference type="KEGG" id="sbil:SANBI_000883"/>
<name>A0AAF0Z8S7_9MICO</name>
<keyword evidence="2" id="KW-0472">Membrane</keyword>
<dbReference type="Pfam" id="PF10066">
    <property type="entry name" value="DUF2304"/>
    <property type="match status" value="1"/>
</dbReference>
<keyword evidence="2" id="KW-0812">Transmembrane</keyword>
<accession>A0AAF0Z8S7</accession>
<reference evidence="4" key="1">
    <citation type="submission" date="2023-11" db="EMBL/GenBank/DDBJ databases">
        <authorList>
            <person name="Helweg L.P."/>
            <person name="Kiel A."/>
            <person name="Hitz F."/>
            <person name="Ruckert-Reed C."/>
            <person name="Busche T."/>
            <person name="Kaltschmidt B."/>
            <person name="Kaltschmidt C."/>
        </authorList>
    </citation>
    <scope>NUCLEOTIDE SEQUENCE [LARGE SCALE GENOMIC DNA]</scope>
    <source>
        <strain evidence="4">4.1</strain>
    </source>
</reference>
<evidence type="ECO:0000256" key="1">
    <source>
        <dbReference type="SAM" id="MobiDB-lite"/>
    </source>
</evidence>
<feature type="region of interest" description="Disordered" evidence="1">
    <location>
        <begin position="112"/>
        <end position="145"/>
    </location>
</feature>
<dbReference type="EMBL" id="CP138359">
    <property type="protein sequence ID" value="WPF83227.1"/>
    <property type="molecule type" value="Genomic_DNA"/>
</dbReference>
<feature type="transmembrane region" description="Helical" evidence="2">
    <location>
        <begin position="67"/>
        <end position="85"/>
    </location>
</feature>
<dbReference type="InterPro" id="IPR019277">
    <property type="entry name" value="DUF2304"/>
</dbReference>
<protein>
    <submittedName>
        <fullName evidence="3">DUF2304 domain-containing protein</fullName>
    </submittedName>
</protein>
<evidence type="ECO:0000313" key="4">
    <source>
        <dbReference type="Proteomes" id="UP001304340"/>
    </source>
</evidence>